<keyword evidence="2" id="KW-0472">Membrane</keyword>
<dbReference type="EMBL" id="JAXOVC010000013">
    <property type="protein sequence ID" value="KAK4494879.1"/>
    <property type="molecule type" value="Genomic_DNA"/>
</dbReference>
<reference evidence="3 4" key="1">
    <citation type="journal article" date="2023" name="G3 (Bethesda)">
        <title>A chromosome-level genome assembly of Zasmidium syzygii isolated from banana leaves.</title>
        <authorList>
            <person name="van Westerhoven A.C."/>
            <person name="Mehrabi R."/>
            <person name="Talebi R."/>
            <person name="Steentjes M.B.F."/>
            <person name="Corcolon B."/>
            <person name="Chong P.A."/>
            <person name="Kema G.H.J."/>
            <person name="Seidl M.F."/>
        </authorList>
    </citation>
    <scope>NUCLEOTIDE SEQUENCE [LARGE SCALE GENOMIC DNA]</scope>
    <source>
        <strain evidence="3 4">P124</strain>
    </source>
</reference>
<dbReference type="Proteomes" id="UP001305779">
    <property type="component" value="Unassembled WGS sequence"/>
</dbReference>
<organism evidence="3 4">
    <name type="scientific">Zasmidium cellare</name>
    <name type="common">Wine cellar mold</name>
    <name type="synonym">Racodium cellare</name>
    <dbReference type="NCBI Taxonomy" id="395010"/>
    <lineage>
        <taxon>Eukaryota</taxon>
        <taxon>Fungi</taxon>
        <taxon>Dikarya</taxon>
        <taxon>Ascomycota</taxon>
        <taxon>Pezizomycotina</taxon>
        <taxon>Dothideomycetes</taxon>
        <taxon>Dothideomycetidae</taxon>
        <taxon>Mycosphaerellales</taxon>
        <taxon>Mycosphaerellaceae</taxon>
        <taxon>Zasmidium</taxon>
    </lineage>
</organism>
<evidence type="ECO:0000256" key="2">
    <source>
        <dbReference type="SAM" id="Phobius"/>
    </source>
</evidence>
<proteinExistence type="predicted"/>
<comment type="caution">
    <text evidence="3">The sequence shown here is derived from an EMBL/GenBank/DDBJ whole genome shotgun (WGS) entry which is preliminary data.</text>
</comment>
<feature type="region of interest" description="Disordered" evidence="1">
    <location>
        <begin position="275"/>
        <end position="294"/>
    </location>
</feature>
<dbReference type="InterPro" id="IPR025444">
    <property type="entry name" value="Monooxy_af470"/>
</dbReference>
<feature type="transmembrane region" description="Helical" evidence="2">
    <location>
        <begin position="39"/>
        <end position="71"/>
    </location>
</feature>
<keyword evidence="4" id="KW-1185">Reference proteome</keyword>
<evidence type="ECO:0008006" key="5">
    <source>
        <dbReference type="Google" id="ProtNLM"/>
    </source>
</evidence>
<protein>
    <recommendedName>
        <fullName evidence="5">Monooxygenase</fullName>
    </recommendedName>
</protein>
<evidence type="ECO:0000256" key="1">
    <source>
        <dbReference type="SAM" id="MobiDB-lite"/>
    </source>
</evidence>
<sequence length="294" mass="33175">MSRPGQEFKPLVDPETKRPKSRFFGPAGFQVLLRDQMSLTSWLCVGAIVQGTLILLLGRIALLPAAVLILYRAIDSYAMAVGWKRNTYMDGVLMKKFSSQIPDELGNYGNKPADTDVVVFLIGTRSNHPYGMLAPGFEKSGKFFSSMAQSLEDHADEYGFLGMTSWLSSNDRSSKAEIMQVCYFRNVEGLHAFAHSEHHREAWEWWNRSIKEVPHLSIWHETYHVPKGHWENIYINSHLGGVTSITSKFTDKETGSEMWARPVVDASKGLLKTSAGRMARSHGDDHDQYGEDPY</sequence>
<keyword evidence="2" id="KW-1133">Transmembrane helix</keyword>
<name>A0ABR0E0N6_ZASCE</name>
<accession>A0ABR0E0N6</accession>
<keyword evidence="2" id="KW-0812">Transmembrane</keyword>
<gene>
    <name evidence="3" type="ORF">PRZ48_014235</name>
</gene>
<dbReference type="SUPFAM" id="SSF54909">
    <property type="entry name" value="Dimeric alpha+beta barrel"/>
    <property type="match status" value="1"/>
</dbReference>
<evidence type="ECO:0000313" key="3">
    <source>
        <dbReference type="EMBL" id="KAK4494879.1"/>
    </source>
</evidence>
<dbReference type="InterPro" id="IPR011008">
    <property type="entry name" value="Dimeric_a/b-barrel"/>
</dbReference>
<feature type="compositionally biased region" description="Basic and acidic residues" evidence="1">
    <location>
        <begin position="281"/>
        <end position="294"/>
    </location>
</feature>
<dbReference type="Pfam" id="PF13826">
    <property type="entry name" value="Monooxy_af470-like"/>
    <property type="match status" value="1"/>
</dbReference>
<evidence type="ECO:0000313" key="4">
    <source>
        <dbReference type="Proteomes" id="UP001305779"/>
    </source>
</evidence>